<dbReference type="PROSITE" id="PS50977">
    <property type="entry name" value="HTH_TETR_2"/>
    <property type="match status" value="1"/>
</dbReference>
<accession>A0A1I1C6U3</accession>
<proteinExistence type="predicted"/>
<dbReference type="InterPro" id="IPR001647">
    <property type="entry name" value="HTH_TetR"/>
</dbReference>
<evidence type="ECO:0000313" key="4">
    <source>
        <dbReference type="EMBL" id="SFB57862.1"/>
    </source>
</evidence>
<dbReference type="EMBL" id="FOKG01000021">
    <property type="protein sequence ID" value="SFB57862.1"/>
    <property type="molecule type" value="Genomic_DNA"/>
</dbReference>
<name>A0A1I1C6U3_9PSEU</name>
<dbReference type="Pfam" id="PF00440">
    <property type="entry name" value="TetR_N"/>
    <property type="match status" value="1"/>
</dbReference>
<dbReference type="GO" id="GO:0003677">
    <property type="term" value="F:DNA binding"/>
    <property type="evidence" value="ECO:0007669"/>
    <property type="project" value="UniProtKB-UniRule"/>
</dbReference>
<dbReference type="Gene3D" id="1.10.357.10">
    <property type="entry name" value="Tetracycline Repressor, domain 2"/>
    <property type="match status" value="1"/>
</dbReference>
<gene>
    <name evidence="4" type="ORF">SAMN05216266_12172</name>
</gene>
<dbReference type="OrthoDB" id="8701707at2"/>
<feature type="DNA-binding region" description="H-T-H motif" evidence="2">
    <location>
        <begin position="29"/>
        <end position="48"/>
    </location>
</feature>
<dbReference type="AlphaFoldDB" id="A0A1I1C6U3"/>
<dbReference type="InterPro" id="IPR009057">
    <property type="entry name" value="Homeodomain-like_sf"/>
</dbReference>
<evidence type="ECO:0000256" key="1">
    <source>
        <dbReference type="ARBA" id="ARBA00023125"/>
    </source>
</evidence>
<dbReference type="STRING" id="490629.SAMN05216266_12172"/>
<evidence type="ECO:0000259" key="3">
    <source>
        <dbReference type="PROSITE" id="PS50977"/>
    </source>
</evidence>
<keyword evidence="1 2" id="KW-0238">DNA-binding</keyword>
<feature type="domain" description="HTH tetR-type" evidence="3">
    <location>
        <begin position="6"/>
        <end position="66"/>
    </location>
</feature>
<organism evidence="4 5">
    <name type="scientific">Amycolatopsis marina</name>
    <dbReference type="NCBI Taxonomy" id="490629"/>
    <lineage>
        <taxon>Bacteria</taxon>
        <taxon>Bacillati</taxon>
        <taxon>Actinomycetota</taxon>
        <taxon>Actinomycetes</taxon>
        <taxon>Pseudonocardiales</taxon>
        <taxon>Pseudonocardiaceae</taxon>
        <taxon>Amycolatopsis</taxon>
    </lineage>
</organism>
<reference evidence="5" key="1">
    <citation type="submission" date="2016-10" db="EMBL/GenBank/DDBJ databases">
        <authorList>
            <person name="Varghese N."/>
            <person name="Submissions S."/>
        </authorList>
    </citation>
    <scope>NUCLEOTIDE SEQUENCE [LARGE SCALE GENOMIC DNA]</scope>
    <source>
        <strain evidence="5">CGMCC 4.3568</strain>
    </source>
</reference>
<dbReference type="SUPFAM" id="SSF46689">
    <property type="entry name" value="Homeodomain-like"/>
    <property type="match status" value="1"/>
</dbReference>
<dbReference type="Proteomes" id="UP000243799">
    <property type="component" value="Unassembled WGS sequence"/>
</dbReference>
<evidence type="ECO:0000313" key="5">
    <source>
        <dbReference type="Proteomes" id="UP000243799"/>
    </source>
</evidence>
<dbReference type="RefSeq" id="WP_091677284.1">
    <property type="nucleotide sequence ID" value="NZ_FOKG01000021.1"/>
</dbReference>
<evidence type="ECO:0000256" key="2">
    <source>
        <dbReference type="PROSITE-ProRule" id="PRU00335"/>
    </source>
</evidence>
<protein>
    <submittedName>
        <fullName evidence="4">Transcriptional regulator, TetR family</fullName>
    </submittedName>
</protein>
<keyword evidence="5" id="KW-1185">Reference proteome</keyword>
<sequence length="225" mass="23675">MPRPRVHDLERLLDTAERLVADAGAEQVTVRALSAAAGVPNGTIYHAFGSIATLLGQVWLRAATAFLDLQAELAERALDGRSANPHTAVAAVVAAADAPAVFAERRPAAARMLLTVKRDTLLGPQLPADLADSLIALDTRLVALLVRLTDLVWGRRDGAAVEVLTTCVVDLPTALFRRALTGPVAEGASPVDAPTRERLAAAVRAVLTVAPPPSLTRRNSPNTKD</sequence>